<evidence type="ECO:0000259" key="2">
    <source>
        <dbReference type="PROSITE" id="PS50213"/>
    </source>
</evidence>
<name>A0A1I5QQ10_9SPHN</name>
<gene>
    <name evidence="3" type="ORF">SAMN04488241_102192</name>
</gene>
<dbReference type="Pfam" id="PF02469">
    <property type="entry name" value="Fasciclin"/>
    <property type="match status" value="1"/>
</dbReference>
<proteinExistence type="predicted"/>
<reference evidence="3 4" key="1">
    <citation type="submission" date="2016-10" db="EMBL/GenBank/DDBJ databases">
        <authorList>
            <person name="de Groot N.N."/>
        </authorList>
    </citation>
    <scope>NUCLEOTIDE SEQUENCE [LARGE SCALE GENOMIC DNA]</scope>
    <source>
        <strain evidence="3 4">CGMCC 1.9113</strain>
    </source>
</reference>
<feature type="chain" id="PRO_5011796750" evidence="1">
    <location>
        <begin position="23"/>
        <end position="182"/>
    </location>
</feature>
<dbReference type="Gene3D" id="2.30.180.10">
    <property type="entry name" value="FAS1 domain"/>
    <property type="match status" value="1"/>
</dbReference>
<dbReference type="InterPro" id="IPR050904">
    <property type="entry name" value="Adhesion/Biosynth-related"/>
</dbReference>
<dbReference type="PROSITE" id="PS51257">
    <property type="entry name" value="PROKAR_LIPOPROTEIN"/>
    <property type="match status" value="1"/>
</dbReference>
<dbReference type="SUPFAM" id="SSF82153">
    <property type="entry name" value="FAS1 domain"/>
    <property type="match status" value="1"/>
</dbReference>
<feature type="signal peptide" evidence="1">
    <location>
        <begin position="1"/>
        <end position="22"/>
    </location>
</feature>
<dbReference type="InterPro" id="IPR000782">
    <property type="entry name" value="FAS1_domain"/>
</dbReference>
<protein>
    <submittedName>
        <fullName evidence="3">Uncaracterized surface protein containing fasciclin (FAS1) repeats</fullName>
    </submittedName>
</protein>
<dbReference type="PROSITE" id="PS50213">
    <property type="entry name" value="FAS1"/>
    <property type="match status" value="1"/>
</dbReference>
<evidence type="ECO:0000313" key="3">
    <source>
        <dbReference type="EMBL" id="SFP48091.1"/>
    </source>
</evidence>
<dbReference type="RefSeq" id="WP_093331265.1">
    <property type="nucleotide sequence ID" value="NZ_FOXP01000002.1"/>
</dbReference>
<dbReference type="GO" id="GO:0005615">
    <property type="term" value="C:extracellular space"/>
    <property type="evidence" value="ECO:0007669"/>
    <property type="project" value="TreeGrafter"/>
</dbReference>
<dbReference type="OrthoDB" id="7578339at2"/>
<dbReference type="InterPro" id="IPR036378">
    <property type="entry name" value="FAS1_dom_sf"/>
</dbReference>
<evidence type="ECO:0000313" key="4">
    <source>
        <dbReference type="Proteomes" id="UP000199586"/>
    </source>
</evidence>
<dbReference type="Proteomes" id="UP000199586">
    <property type="component" value="Unassembled WGS sequence"/>
</dbReference>
<accession>A0A1I5QQ10</accession>
<dbReference type="AlphaFoldDB" id="A0A1I5QQ10"/>
<dbReference type="PANTHER" id="PTHR10900">
    <property type="entry name" value="PERIOSTIN-RELATED"/>
    <property type="match status" value="1"/>
</dbReference>
<dbReference type="STRING" id="634430.SAMN04488241_102192"/>
<feature type="domain" description="FAS1" evidence="2">
    <location>
        <begin position="34"/>
        <end position="177"/>
    </location>
</feature>
<dbReference type="EMBL" id="FOXP01000002">
    <property type="protein sequence ID" value="SFP48091.1"/>
    <property type="molecule type" value="Genomic_DNA"/>
</dbReference>
<keyword evidence="1" id="KW-0732">Signal</keyword>
<dbReference type="SMART" id="SM00554">
    <property type="entry name" value="FAS1"/>
    <property type="match status" value="1"/>
</dbReference>
<evidence type="ECO:0000256" key="1">
    <source>
        <dbReference type="SAM" id="SignalP"/>
    </source>
</evidence>
<dbReference type="PANTHER" id="PTHR10900:SF77">
    <property type="entry name" value="FI19380P1"/>
    <property type="match status" value="1"/>
</dbReference>
<sequence length="182" mass="18670">MMRALPFALVLLAAGCVAPPVAVVPPPVVIAPEQRNLRQEIAATPTLSRFAAALAASGDARTAGSAAITVFATSDDAYARLAPGVAEALVAPENRDTLGRFVAYHLVEGRVDGAELRRRVAAGGGRALLPTLAGEPLAVTLTGDVVTLTDGDGDRAYLRTAESVRPNGVLHVVDGFLAPAMP</sequence>
<organism evidence="3 4">
    <name type="scientific">Sphingomonas rubra</name>
    <dbReference type="NCBI Taxonomy" id="634430"/>
    <lineage>
        <taxon>Bacteria</taxon>
        <taxon>Pseudomonadati</taxon>
        <taxon>Pseudomonadota</taxon>
        <taxon>Alphaproteobacteria</taxon>
        <taxon>Sphingomonadales</taxon>
        <taxon>Sphingomonadaceae</taxon>
        <taxon>Sphingomonas</taxon>
    </lineage>
</organism>
<keyword evidence="4" id="KW-1185">Reference proteome</keyword>